<dbReference type="SUPFAM" id="SSF161098">
    <property type="entry name" value="MetI-like"/>
    <property type="match status" value="1"/>
</dbReference>
<keyword evidence="8" id="KW-0067">ATP-binding</keyword>
<comment type="similarity">
    <text evidence="11">Belongs to the binding-protein-dependent transport system permease family.</text>
</comment>
<dbReference type="PANTHER" id="PTHR43297">
    <property type="entry name" value="OLIGOPEPTIDE TRANSPORT ATP-BINDING PROTEIN APPD"/>
    <property type="match status" value="1"/>
</dbReference>
<feature type="transmembrane region" description="Helical" evidence="11">
    <location>
        <begin position="139"/>
        <end position="157"/>
    </location>
</feature>
<evidence type="ECO:0000256" key="1">
    <source>
        <dbReference type="ARBA" id="ARBA00004141"/>
    </source>
</evidence>
<dbReference type="PANTHER" id="PTHR43297:SF2">
    <property type="entry name" value="DIPEPTIDE TRANSPORT ATP-BINDING PROTEIN DPPD"/>
    <property type="match status" value="1"/>
</dbReference>
<dbReference type="PROSITE" id="PS50893">
    <property type="entry name" value="ABC_TRANSPORTER_2"/>
    <property type="match status" value="1"/>
</dbReference>
<feature type="transmembrane region" description="Helical" evidence="11">
    <location>
        <begin position="250"/>
        <end position="270"/>
    </location>
</feature>
<comment type="subcellular location">
    <subcellularLocation>
        <location evidence="11">Cell membrane</location>
        <topology evidence="11">Multi-pass membrane protein</topology>
    </subcellularLocation>
    <subcellularLocation>
        <location evidence="2">Cell membrane</location>
        <topology evidence="2">Peripheral membrane protein</topology>
    </subcellularLocation>
    <subcellularLocation>
        <location evidence="1">Membrane</location>
        <topology evidence="1">Multi-pass membrane protein</topology>
    </subcellularLocation>
</comment>
<comment type="caution">
    <text evidence="14">The sequence shown here is derived from an EMBL/GenBank/DDBJ whole genome shotgun (WGS) entry which is preliminary data.</text>
</comment>
<dbReference type="SUPFAM" id="SSF52540">
    <property type="entry name" value="P-loop containing nucleoside triphosphate hydrolases"/>
    <property type="match status" value="1"/>
</dbReference>
<evidence type="ECO:0000313" key="14">
    <source>
        <dbReference type="EMBL" id="MDR7084182.1"/>
    </source>
</evidence>
<dbReference type="Proteomes" id="UP001252243">
    <property type="component" value="Unassembled WGS sequence"/>
</dbReference>
<keyword evidence="10 11" id="KW-0472">Membrane</keyword>
<dbReference type="Pfam" id="PF00005">
    <property type="entry name" value="ABC_tran"/>
    <property type="match status" value="1"/>
</dbReference>
<evidence type="ECO:0000256" key="4">
    <source>
        <dbReference type="ARBA" id="ARBA00022448"/>
    </source>
</evidence>
<dbReference type="InterPro" id="IPR000515">
    <property type="entry name" value="MetI-like"/>
</dbReference>
<evidence type="ECO:0000256" key="9">
    <source>
        <dbReference type="ARBA" id="ARBA00022989"/>
    </source>
</evidence>
<dbReference type="InterPro" id="IPR050388">
    <property type="entry name" value="ABC_Ni/Peptide_Import"/>
</dbReference>
<gene>
    <name evidence="14" type="ORF">J2X01_003490</name>
</gene>
<dbReference type="InterPro" id="IPR035906">
    <property type="entry name" value="MetI-like_sf"/>
</dbReference>
<sequence length="564" mass="59671">MTSRFRSREFWTPAMVTGAVLMIALIGIAVIAPLTLKQAAEQLTSNAAQGPSASHWLGTDDFGRDLLARALVATRLTLLMTTCAAAISVLSGVVIGLAIWLSGRRVREAALRVLETAVAYPSLIFALVIAAVLEPGVSSAVIAIGIAGIPGFARITANLASSVSSSDYVVTARLLGVSPVRIAMRHMLPNMAEPLLILSATVFALSLVEISALSFIGLGVQSPDYDFGRLLNDSLGALYTQPVEAVGPSIMIALTGLSVMLIGDALAAHADPRAKRKFFRRVLQHGRTVAVPASDAALVRVENLRISIPGRQELVKGVSFTINPGEVVALVGESGSGKSLTAMAIAGLPSEDLAVEADLLRVAGMNMLAQPDRSRLAKEISMVYQDPGTTFNPSLRMGSQLTEVLRSHLGMGGAKARKVMTEALAAVNITEPAKRLQQHPHELSGGMRQRAMIAAAMVTSPQLIVADEPTTALDVTVQAEVLRQFRRIHREQGTAMLFISHDLGVVEALCDTILVMKSGEIVERLTSAQLAARNVHHPYTKALLAAIPVLDLDRTPATAGADTP</sequence>
<keyword evidence="15" id="KW-1185">Reference proteome</keyword>
<keyword evidence="7" id="KW-0547">Nucleotide-binding</keyword>
<evidence type="ECO:0000256" key="6">
    <source>
        <dbReference type="ARBA" id="ARBA00022692"/>
    </source>
</evidence>
<keyword evidence="5" id="KW-1003">Cell membrane</keyword>
<evidence type="ECO:0000256" key="2">
    <source>
        <dbReference type="ARBA" id="ARBA00004202"/>
    </source>
</evidence>
<feature type="transmembrane region" description="Helical" evidence="11">
    <location>
        <begin position="113"/>
        <end position="133"/>
    </location>
</feature>
<comment type="similarity">
    <text evidence="3">Belongs to the ABC transporter superfamily.</text>
</comment>
<evidence type="ECO:0000256" key="3">
    <source>
        <dbReference type="ARBA" id="ARBA00005417"/>
    </source>
</evidence>
<evidence type="ECO:0000259" key="13">
    <source>
        <dbReference type="PROSITE" id="PS50928"/>
    </source>
</evidence>
<evidence type="ECO:0000256" key="10">
    <source>
        <dbReference type="ARBA" id="ARBA00023136"/>
    </source>
</evidence>
<dbReference type="Gene3D" id="3.40.50.300">
    <property type="entry name" value="P-loop containing nucleotide triphosphate hydrolases"/>
    <property type="match status" value="1"/>
</dbReference>
<dbReference type="InterPro" id="IPR003439">
    <property type="entry name" value="ABC_transporter-like_ATP-bd"/>
</dbReference>
<dbReference type="InterPro" id="IPR017871">
    <property type="entry name" value="ABC_transporter-like_CS"/>
</dbReference>
<proteinExistence type="inferred from homology"/>
<dbReference type="PROSITE" id="PS50928">
    <property type="entry name" value="ABC_TM1"/>
    <property type="match status" value="1"/>
</dbReference>
<evidence type="ECO:0000256" key="5">
    <source>
        <dbReference type="ARBA" id="ARBA00022475"/>
    </source>
</evidence>
<dbReference type="InterPro" id="IPR003593">
    <property type="entry name" value="AAA+_ATPase"/>
</dbReference>
<dbReference type="RefSeq" id="WP_310060193.1">
    <property type="nucleotide sequence ID" value="NZ_JAVDVQ010000019.1"/>
</dbReference>
<evidence type="ECO:0000256" key="8">
    <source>
        <dbReference type="ARBA" id="ARBA00022840"/>
    </source>
</evidence>
<evidence type="ECO:0000259" key="12">
    <source>
        <dbReference type="PROSITE" id="PS50893"/>
    </source>
</evidence>
<evidence type="ECO:0000256" key="7">
    <source>
        <dbReference type="ARBA" id="ARBA00022741"/>
    </source>
</evidence>
<keyword evidence="4 11" id="KW-0813">Transport</keyword>
<reference evidence="14 15" key="1">
    <citation type="submission" date="2023-07" db="EMBL/GenBank/DDBJ databases">
        <title>Sorghum-associated microbial communities from plants grown in Nebraska, USA.</title>
        <authorList>
            <person name="Schachtman D."/>
        </authorList>
    </citation>
    <scope>NUCLEOTIDE SEQUENCE [LARGE SCALE GENOMIC DNA]</scope>
    <source>
        <strain evidence="14 15">BE167</strain>
    </source>
</reference>
<dbReference type="PROSITE" id="PS00211">
    <property type="entry name" value="ABC_TRANSPORTER_1"/>
    <property type="match status" value="1"/>
</dbReference>
<evidence type="ECO:0000313" key="15">
    <source>
        <dbReference type="Proteomes" id="UP001252243"/>
    </source>
</evidence>
<dbReference type="Pfam" id="PF00528">
    <property type="entry name" value="BPD_transp_1"/>
    <property type="match status" value="1"/>
</dbReference>
<feature type="domain" description="ABC transporter" evidence="12">
    <location>
        <begin position="299"/>
        <end position="543"/>
    </location>
</feature>
<feature type="transmembrane region" description="Helical" evidence="11">
    <location>
        <begin position="195"/>
        <end position="220"/>
    </location>
</feature>
<organism evidence="14 15">
    <name type="scientific">Arthrobacter ginsengisoli</name>
    <dbReference type="NCBI Taxonomy" id="1356565"/>
    <lineage>
        <taxon>Bacteria</taxon>
        <taxon>Bacillati</taxon>
        <taxon>Actinomycetota</taxon>
        <taxon>Actinomycetes</taxon>
        <taxon>Micrococcales</taxon>
        <taxon>Micrococcaceae</taxon>
        <taxon>Arthrobacter</taxon>
    </lineage>
</organism>
<name>A0ABU1UG66_9MICC</name>
<keyword evidence="6 11" id="KW-0812">Transmembrane</keyword>
<feature type="transmembrane region" description="Helical" evidence="11">
    <location>
        <begin position="76"/>
        <end position="101"/>
    </location>
</feature>
<dbReference type="Gene3D" id="1.10.3720.10">
    <property type="entry name" value="MetI-like"/>
    <property type="match status" value="1"/>
</dbReference>
<evidence type="ECO:0000256" key="11">
    <source>
        <dbReference type="RuleBase" id="RU363032"/>
    </source>
</evidence>
<dbReference type="CDD" id="cd06261">
    <property type="entry name" value="TM_PBP2"/>
    <property type="match status" value="1"/>
</dbReference>
<feature type="domain" description="ABC transmembrane type-1" evidence="13">
    <location>
        <begin position="74"/>
        <end position="263"/>
    </location>
</feature>
<accession>A0ABU1UG66</accession>
<dbReference type="InterPro" id="IPR027417">
    <property type="entry name" value="P-loop_NTPase"/>
</dbReference>
<keyword evidence="9 11" id="KW-1133">Transmembrane helix</keyword>
<protein>
    <submittedName>
        <fullName evidence="14">ABC-type dipeptide/oligopeptide/nickel transport system ATPase component/ABC-type dipeptide/oligopeptide/nickel transport system permease subunit</fullName>
    </submittedName>
</protein>
<dbReference type="EMBL" id="JAVDVQ010000019">
    <property type="protein sequence ID" value="MDR7084182.1"/>
    <property type="molecule type" value="Genomic_DNA"/>
</dbReference>
<dbReference type="SMART" id="SM00382">
    <property type="entry name" value="AAA"/>
    <property type="match status" value="1"/>
</dbReference>
<dbReference type="CDD" id="cd03257">
    <property type="entry name" value="ABC_NikE_OppD_transporters"/>
    <property type="match status" value="1"/>
</dbReference>
<feature type="transmembrane region" description="Helical" evidence="11">
    <location>
        <begin position="12"/>
        <end position="36"/>
    </location>
</feature>